<gene>
    <name evidence="2" type="ORF">LXT13_08100</name>
</gene>
<dbReference type="Proteomes" id="UP001200741">
    <property type="component" value="Unassembled WGS sequence"/>
</dbReference>
<dbReference type="PANTHER" id="PTHR33336">
    <property type="entry name" value="QUINOL MONOOXYGENASE YGIN-RELATED"/>
    <property type="match status" value="1"/>
</dbReference>
<proteinExistence type="predicted"/>
<evidence type="ECO:0000259" key="1">
    <source>
        <dbReference type="PROSITE" id="PS51725"/>
    </source>
</evidence>
<keyword evidence="3" id="KW-1185">Reference proteome</keyword>
<dbReference type="RefSeq" id="WP_233371330.1">
    <property type="nucleotide sequence ID" value="NZ_JAJTWU010000003.1"/>
</dbReference>
<feature type="domain" description="ABM" evidence="1">
    <location>
        <begin position="2"/>
        <end position="90"/>
    </location>
</feature>
<dbReference type="Pfam" id="PF03992">
    <property type="entry name" value="ABM"/>
    <property type="match status" value="1"/>
</dbReference>
<protein>
    <submittedName>
        <fullName evidence="2">Antibiotic biosynthesis monooxygenase</fullName>
    </submittedName>
</protein>
<evidence type="ECO:0000313" key="2">
    <source>
        <dbReference type="EMBL" id="MCE4554406.1"/>
    </source>
</evidence>
<keyword evidence="2" id="KW-0503">Monooxygenase</keyword>
<dbReference type="InterPro" id="IPR050744">
    <property type="entry name" value="AI-2_Isomerase_LsrG"/>
</dbReference>
<evidence type="ECO:0000313" key="3">
    <source>
        <dbReference type="Proteomes" id="UP001200741"/>
    </source>
</evidence>
<dbReference type="PANTHER" id="PTHR33336:SF15">
    <property type="entry name" value="ABM DOMAIN-CONTAINING PROTEIN"/>
    <property type="match status" value="1"/>
</dbReference>
<dbReference type="EMBL" id="JAJTWU010000003">
    <property type="protein sequence ID" value="MCE4554406.1"/>
    <property type="molecule type" value="Genomic_DNA"/>
</dbReference>
<sequence>MIIVFGNVQIAPQHMEQARRVANEHVQRSRAEPGCISHAFYEDPERPSRLVFVEEWESAQALQQHFAVPASGAFVRQMEELAASPSHIKLYQATELPFPRAST</sequence>
<dbReference type="InterPro" id="IPR011008">
    <property type="entry name" value="Dimeric_a/b-barrel"/>
</dbReference>
<organism evidence="2 3">
    <name type="scientific">Pelomonas cellulosilytica</name>
    <dbReference type="NCBI Taxonomy" id="2906762"/>
    <lineage>
        <taxon>Bacteria</taxon>
        <taxon>Pseudomonadati</taxon>
        <taxon>Pseudomonadota</taxon>
        <taxon>Betaproteobacteria</taxon>
        <taxon>Burkholderiales</taxon>
        <taxon>Sphaerotilaceae</taxon>
        <taxon>Roseateles</taxon>
    </lineage>
</organism>
<reference evidence="2 3" key="1">
    <citation type="submission" date="2021-12" db="EMBL/GenBank/DDBJ databases">
        <title>Genome seq of P8.</title>
        <authorList>
            <person name="Seo T."/>
        </authorList>
    </citation>
    <scope>NUCLEOTIDE SEQUENCE [LARGE SCALE GENOMIC DNA]</scope>
    <source>
        <strain evidence="2 3">P8</strain>
    </source>
</reference>
<dbReference type="GO" id="GO:0004497">
    <property type="term" value="F:monooxygenase activity"/>
    <property type="evidence" value="ECO:0007669"/>
    <property type="project" value="UniProtKB-KW"/>
</dbReference>
<keyword evidence="2" id="KW-0560">Oxidoreductase</keyword>
<name>A0ABS8XUV8_9BURK</name>
<dbReference type="SUPFAM" id="SSF54909">
    <property type="entry name" value="Dimeric alpha+beta barrel"/>
    <property type="match status" value="1"/>
</dbReference>
<dbReference type="Gene3D" id="3.30.70.100">
    <property type="match status" value="1"/>
</dbReference>
<accession>A0ABS8XUV8</accession>
<dbReference type="InterPro" id="IPR007138">
    <property type="entry name" value="ABM_dom"/>
</dbReference>
<dbReference type="PROSITE" id="PS51725">
    <property type="entry name" value="ABM"/>
    <property type="match status" value="1"/>
</dbReference>
<comment type="caution">
    <text evidence="2">The sequence shown here is derived from an EMBL/GenBank/DDBJ whole genome shotgun (WGS) entry which is preliminary data.</text>
</comment>